<comment type="caution">
    <text evidence="9">The sequence shown here is derived from an EMBL/GenBank/DDBJ whole genome shotgun (WGS) entry which is preliminary data.</text>
</comment>
<proteinExistence type="inferred from homology"/>
<organism evidence="9 10">
    <name type="scientific">Microbacterium thalli</name>
    <dbReference type="NCBI Taxonomy" id="3027921"/>
    <lineage>
        <taxon>Bacteria</taxon>
        <taxon>Bacillati</taxon>
        <taxon>Actinomycetota</taxon>
        <taxon>Actinomycetes</taxon>
        <taxon>Micrococcales</taxon>
        <taxon>Microbacteriaceae</taxon>
        <taxon>Microbacterium</taxon>
    </lineage>
</organism>
<dbReference type="RefSeq" id="WP_274263549.1">
    <property type="nucleotide sequence ID" value="NZ_JAQZCI010000001.1"/>
</dbReference>
<evidence type="ECO:0000256" key="3">
    <source>
        <dbReference type="ARBA" id="ARBA00022448"/>
    </source>
</evidence>
<feature type="domain" description="Flagellar assembly protein FliH/Type III secretion system HrpE" evidence="8">
    <location>
        <begin position="73"/>
        <end position="191"/>
    </location>
</feature>
<feature type="region of interest" description="Disordered" evidence="7">
    <location>
        <begin position="1"/>
        <end position="38"/>
    </location>
</feature>
<keyword evidence="4" id="KW-1005">Bacterial flagellum biogenesis</keyword>
<dbReference type="InterPro" id="IPR018035">
    <property type="entry name" value="Flagellar_FliH/T3SS_HrpE"/>
</dbReference>
<evidence type="ECO:0000256" key="2">
    <source>
        <dbReference type="ARBA" id="ARBA00006602"/>
    </source>
</evidence>
<name>A0ABT5SD81_9MICO</name>
<keyword evidence="3" id="KW-0813">Transport</keyword>
<accession>A0ABT5SD81</accession>
<evidence type="ECO:0000313" key="9">
    <source>
        <dbReference type="EMBL" id="MDD7960748.1"/>
    </source>
</evidence>
<dbReference type="Proteomes" id="UP001218170">
    <property type="component" value="Unassembled WGS sequence"/>
</dbReference>
<evidence type="ECO:0000256" key="1">
    <source>
        <dbReference type="ARBA" id="ARBA00003041"/>
    </source>
</evidence>
<gene>
    <name evidence="9" type="ORF">PUW80_00120</name>
</gene>
<comment type="function">
    <text evidence="1">Needed for flagellar regrowth and assembly.</text>
</comment>
<evidence type="ECO:0000256" key="6">
    <source>
        <dbReference type="ARBA" id="ARBA00023225"/>
    </source>
</evidence>
<evidence type="ECO:0000256" key="7">
    <source>
        <dbReference type="SAM" id="MobiDB-lite"/>
    </source>
</evidence>
<comment type="similarity">
    <text evidence="2">Belongs to the FliH family.</text>
</comment>
<dbReference type="EMBL" id="JAQZCI010000001">
    <property type="protein sequence ID" value="MDD7960748.1"/>
    <property type="molecule type" value="Genomic_DNA"/>
</dbReference>
<dbReference type="PANTHER" id="PTHR34982:SF1">
    <property type="entry name" value="FLAGELLAR ASSEMBLY PROTEIN FLIH"/>
    <property type="match status" value="1"/>
</dbReference>
<dbReference type="InterPro" id="IPR051472">
    <property type="entry name" value="T3SS_Stator/FliH"/>
</dbReference>
<keyword evidence="10" id="KW-1185">Reference proteome</keyword>
<dbReference type="PANTHER" id="PTHR34982">
    <property type="entry name" value="YOP PROTEINS TRANSLOCATION PROTEIN L"/>
    <property type="match status" value="1"/>
</dbReference>
<keyword evidence="6" id="KW-1006">Bacterial flagellum protein export</keyword>
<evidence type="ECO:0000256" key="4">
    <source>
        <dbReference type="ARBA" id="ARBA00022795"/>
    </source>
</evidence>
<evidence type="ECO:0000313" key="10">
    <source>
        <dbReference type="Proteomes" id="UP001218170"/>
    </source>
</evidence>
<dbReference type="Pfam" id="PF02108">
    <property type="entry name" value="FliH"/>
    <property type="match status" value="1"/>
</dbReference>
<protein>
    <submittedName>
        <fullName evidence="9">FliH/SctL family protein</fullName>
    </submittedName>
</protein>
<reference evidence="9 10" key="1">
    <citation type="submission" date="2023-02" db="EMBL/GenBank/DDBJ databases">
        <title>Study of novel species of the Microbacterium genus.</title>
        <authorList>
            <person name="Arroyo-Herrera I."/>
            <person name="Roman-Ponce B."/>
            <person name="Vasquez-Murrieta M.S."/>
        </authorList>
    </citation>
    <scope>NUCLEOTIDE SEQUENCE [LARGE SCALE GENOMIC DNA]</scope>
    <source>
        <strain evidence="9 10">NE1TT3</strain>
    </source>
</reference>
<sequence>MSSDSFTPLEIPRLSGPPLEQERDRARQRGHAAGYAEGMRLAAAEASRAAAARDERAREADDADRARVATALAALETAARGLTERADALVAPAEARLHVLAIELAEAVVATELSDPVRSALAVAARVERAATAGDEPVARLSPTDAETLDRLGGAPAGIRVTVDPDLSPGDAVVRVTDGAIDLRIDAAFRRARAALGEGPR</sequence>
<evidence type="ECO:0000256" key="5">
    <source>
        <dbReference type="ARBA" id="ARBA00022927"/>
    </source>
</evidence>
<keyword evidence="5" id="KW-0653">Protein transport</keyword>
<evidence type="ECO:0000259" key="8">
    <source>
        <dbReference type="Pfam" id="PF02108"/>
    </source>
</evidence>